<proteinExistence type="predicted"/>
<dbReference type="OrthoDB" id="2672326at2759"/>
<dbReference type="Proteomes" id="UP000054217">
    <property type="component" value="Unassembled WGS sequence"/>
</dbReference>
<dbReference type="AlphaFoldDB" id="A0A0C3JPR2"/>
<dbReference type="HOGENOM" id="CLU_567558_0_0_1"/>
<evidence type="ECO:0000313" key="3">
    <source>
        <dbReference type="Proteomes" id="UP000054217"/>
    </source>
</evidence>
<dbReference type="InParanoid" id="A0A0C3JPR2"/>
<reference evidence="3" key="2">
    <citation type="submission" date="2015-01" db="EMBL/GenBank/DDBJ databases">
        <title>Evolutionary Origins and Diversification of the Mycorrhizal Mutualists.</title>
        <authorList>
            <consortium name="DOE Joint Genome Institute"/>
            <consortium name="Mycorrhizal Genomics Consortium"/>
            <person name="Kohler A."/>
            <person name="Kuo A."/>
            <person name="Nagy L.G."/>
            <person name="Floudas D."/>
            <person name="Copeland A."/>
            <person name="Barry K.W."/>
            <person name="Cichocki N."/>
            <person name="Veneault-Fourrey C."/>
            <person name="LaButti K."/>
            <person name="Lindquist E.A."/>
            <person name="Lipzen A."/>
            <person name="Lundell T."/>
            <person name="Morin E."/>
            <person name="Murat C."/>
            <person name="Riley R."/>
            <person name="Ohm R."/>
            <person name="Sun H."/>
            <person name="Tunlid A."/>
            <person name="Henrissat B."/>
            <person name="Grigoriev I.V."/>
            <person name="Hibbett D.S."/>
            <person name="Martin F."/>
        </authorList>
    </citation>
    <scope>NUCLEOTIDE SEQUENCE [LARGE SCALE GENOMIC DNA]</scope>
    <source>
        <strain evidence="3">Marx 270</strain>
    </source>
</reference>
<name>A0A0C3JPR2_PISTI</name>
<accession>A0A0C3JPR2</accession>
<feature type="region of interest" description="Disordered" evidence="1">
    <location>
        <begin position="127"/>
        <end position="147"/>
    </location>
</feature>
<keyword evidence="3" id="KW-1185">Reference proteome</keyword>
<evidence type="ECO:0000313" key="2">
    <source>
        <dbReference type="EMBL" id="KIN99486.1"/>
    </source>
</evidence>
<reference evidence="2 3" key="1">
    <citation type="submission" date="2014-04" db="EMBL/GenBank/DDBJ databases">
        <authorList>
            <consortium name="DOE Joint Genome Institute"/>
            <person name="Kuo A."/>
            <person name="Kohler A."/>
            <person name="Costa M.D."/>
            <person name="Nagy L.G."/>
            <person name="Floudas D."/>
            <person name="Copeland A."/>
            <person name="Barry K.W."/>
            <person name="Cichocki N."/>
            <person name="Veneault-Fourrey C."/>
            <person name="LaButti K."/>
            <person name="Lindquist E.A."/>
            <person name="Lipzen A."/>
            <person name="Lundell T."/>
            <person name="Morin E."/>
            <person name="Murat C."/>
            <person name="Sun H."/>
            <person name="Tunlid A."/>
            <person name="Henrissat B."/>
            <person name="Grigoriev I.V."/>
            <person name="Hibbett D.S."/>
            <person name="Martin F."/>
            <person name="Nordberg H.P."/>
            <person name="Cantor M.N."/>
            <person name="Hua S.X."/>
        </authorList>
    </citation>
    <scope>NUCLEOTIDE SEQUENCE [LARGE SCALE GENOMIC DNA]</scope>
    <source>
        <strain evidence="2 3">Marx 270</strain>
    </source>
</reference>
<organism evidence="2 3">
    <name type="scientific">Pisolithus tinctorius Marx 270</name>
    <dbReference type="NCBI Taxonomy" id="870435"/>
    <lineage>
        <taxon>Eukaryota</taxon>
        <taxon>Fungi</taxon>
        <taxon>Dikarya</taxon>
        <taxon>Basidiomycota</taxon>
        <taxon>Agaricomycotina</taxon>
        <taxon>Agaricomycetes</taxon>
        <taxon>Agaricomycetidae</taxon>
        <taxon>Boletales</taxon>
        <taxon>Sclerodermatineae</taxon>
        <taxon>Pisolithaceae</taxon>
        <taxon>Pisolithus</taxon>
    </lineage>
</organism>
<protein>
    <submittedName>
        <fullName evidence="2">Uncharacterized protein</fullName>
    </submittedName>
</protein>
<dbReference type="EMBL" id="KN832004">
    <property type="protein sequence ID" value="KIN99486.1"/>
    <property type="molecule type" value="Genomic_DNA"/>
</dbReference>
<sequence length="481" mass="52755">MAPVTTLVPPSDATRLAIHCGKRVLGCFVGGWIVGTVQRLGITAGTQVAKDFTIHQQYIFFVQSPKYKLLDHEGGVEARLRIYPYNRVDDWRIELAGLRGAHTDRVTSTRELAILFPEKSLVKSLPVPGPTADTLDAPPTKPTPKLHARKQPVAENDAVTQAQLTHLSAQAAQLVKAMQSAIKAKDAIPLSSPMHRQIDGIHLVHHTSWAWRKVSVNSRLREFQNVAGAAVLEWGIIEELLHPSLKLAFFSGKQRKAEFSFADQVPHAPLGDENFPRQIGDVLLILQNSLTLKADAIAIQNLVKAVERCPLAWDDPDNEGDAKYPPLESDVEKALGLLVKGLEANAFRRRGHTDGDQERSLHIVFRGTREMSIIPKGKNKAKWLPKRAHRPVEDLSEMGVDKGLADKEHFDEGHQRSQSGQGGDTDIGNAEDEQVHVTTYLASPTVASIPAQGSQMGIQGVQYQGRGGAESLEFSPAIRGN</sequence>
<feature type="region of interest" description="Disordered" evidence="1">
    <location>
        <begin position="410"/>
        <end position="429"/>
    </location>
</feature>
<gene>
    <name evidence="2" type="ORF">M404DRAFT_30356</name>
</gene>
<evidence type="ECO:0000256" key="1">
    <source>
        <dbReference type="SAM" id="MobiDB-lite"/>
    </source>
</evidence>